<dbReference type="EMBL" id="CAADJE010000023">
    <property type="protein sequence ID" value="VFS66492.1"/>
    <property type="molecule type" value="Genomic_DNA"/>
</dbReference>
<dbReference type="Pfam" id="PF18339">
    <property type="entry name" value="Tudor_1_RapA"/>
    <property type="match status" value="1"/>
</dbReference>
<organism evidence="2 3">
    <name type="scientific">Raoultella planticola</name>
    <name type="common">Klebsiella planticola</name>
    <dbReference type="NCBI Taxonomy" id="575"/>
    <lineage>
        <taxon>Bacteria</taxon>
        <taxon>Pseudomonadati</taxon>
        <taxon>Pseudomonadota</taxon>
        <taxon>Gammaproteobacteria</taxon>
        <taxon>Enterobacterales</taxon>
        <taxon>Enterobacteriaceae</taxon>
        <taxon>Klebsiella/Raoultella group</taxon>
        <taxon>Raoultella</taxon>
    </lineage>
</organism>
<dbReference type="EC" id="3.6.4.-" evidence="2"/>
<dbReference type="InterPro" id="IPR040765">
    <property type="entry name" value="Tudor_1_RapA"/>
</dbReference>
<gene>
    <name evidence="2" type="primary">rapA_6</name>
    <name evidence="2" type="ORF">NCTC12998_03059</name>
</gene>
<dbReference type="AlphaFoldDB" id="A0A485B230"/>
<dbReference type="Gene3D" id="2.30.30.140">
    <property type="match status" value="1"/>
</dbReference>
<accession>A0A485B230</accession>
<protein>
    <submittedName>
        <fullName evidence="2">RNA polymerase-associated protein rapA</fullName>
        <ecNumber evidence="2">3.6.4.-</ecNumber>
    </submittedName>
</protein>
<evidence type="ECO:0000259" key="1">
    <source>
        <dbReference type="Pfam" id="PF18339"/>
    </source>
</evidence>
<name>A0A485B230_RAOPL</name>
<dbReference type="GO" id="GO:0016787">
    <property type="term" value="F:hydrolase activity"/>
    <property type="evidence" value="ECO:0007669"/>
    <property type="project" value="UniProtKB-KW"/>
</dbReference>
<keyword evidence="2" id="KW-0378">Hydrolase</keyword>
<sequence length="46" mass="5003">MPFTLGQRWISDTESELGLGTVVALDARMVTLLFPAIGEKPSVRAQ</sequence>
<feature type="domain" description="RapA N-terminal Tudor like" evidence="1">
    <location>
        <begin position="3"/>
        <end position="40"/>
    </location>
</feature>
<proteinExistence type="predicted"/>
<evidence type="ECO:0000313" key="3">
    <source>
        <dbReference type="Proteomes" id="UP000345637"/>
    </source>
</evidence>
<reference evidence="2 3" key="1">
    <citation type="submission" date="2019-03" db="EMBL/GenBank/DDBJ databases">
        <authorList>
            <consortium name="Pathogen Informatics"/>
        </authorList>
    </citation>
    <scope>NUCLEOTIDE SEQUENCE [LARGE SCALE GENOMIC DNA]</scope>
    <source>
        <strain evidence="2 3">NCTC12998</strain>
    </source>
</reference>
<evidence type="ECO:0000313" key="2">
    <source>
        <dbReference type="EMBL" id="VFS66492.1"/>
    </source>
</evidence>
<dbReference type="Proteomes" id="UP000345637">
    <property type="component" value="Unassembled WGS sequence"/>
</dbReference>